<gene>
    <name evidence="2" type="ORF">CAUJ_LOCUS14613</name>
</gene>
<dbReference type="OrthoDB" id="5796668at2759"/>
<proteinExistence type="predicted"/>
<dbReference type="AlphaFoldDB" id="A0A8S1HRE2"/>
<dbReference type="PANTHER" id="PTHR39352:SF1">
    <property type="entry name" value="NEUROPEPTIDE-LIKE PROTEIN"/>
    <property type="match status" value="1"/>
</dbReference>
<keyword evidence="1" id="KW-1133">Transmembrane helix</keyword>
<organism evidence="2 3">
    <name type="scientific">Caenorhabditis auriculariae</name>
    <dbReference type="NCBI Taxonomy" id="2777116"/>
    <lineage>
        <taxon>Eukaryota</taxon>
        <taxon>Metazoa</taxon>
        <taxon>Ecdysozoa</taxon>
        <taxon>Nematoda</taxon>
        <taxon>Chromadorea</taxon>
        <taxon>Rhabditida</taxon>
        <taxon>Rhabditina</taxon>
        <taxon>Rhabditomorpha</taxon>
        <taxon>Rhabditoidea</taxon>
        <taxon>Rhabditidae</taxon>
        <taxon>Peloderinae</taxon>
        <taxon>Caenorhabditis</taxon>
    </lineage>
</organism>
<dbReference type="EMBL" id="CAJGYM010000135">
    <property type="protein sequence ID" value="CAD6198707.1"/>
    <property type="molecule type" value="Genomic_DNA"/>
</dbReference>
<sequence length="113" mass="12962">MAPISLIAYILCLILVISEVSSLTMYNLYDRMLEKDRSTRNSKFNSYAHPVAFKGDEVIIPRRFQSYDKVDDVMLDENGMAFALRRRPSIGMILSGMRGPHSGFLHGDLTYRR</sequence>
<accession>A0A8S1HRE2</accession>
<comment type="caution">
    <text evidence="2">The sequence shown here is derived from an EMBL/GenBank/DDBJ whole genome shotgun (WGS) entry which is preliminary data.</text>
</comment>
<dbReference type="PANTHER" id="PTHR39352">
    <property type="entry name" value="PROTEIN CBG14251"/>
    <property type="match status" value="1"/>
</dbReference>
<keyword evidence="3" id="KW-1185">Reference proteome</keyword>
<name>A0A8S1HRE2_9PELO</name>
<feature type="transmembrane region" description="Helical" evidence="1">
    <location>
        <begin position="6"/>
        <end position="29"/>
    </location>
</feature>
<keyword evidence="1" id="KW-0812">Transmembrane</keyword>
<protein>
    <submittedName>
        <fullName evidence="2">Uncharacterized protein</fullName>
    </submittedName>
</protein>
<evidence type="ECO:0000256" key="1">
    <source>
        <dbReference type="SAM" id="Phobius"/>
    </source>
</evidence>
<evidence type="ECO:0000313" key="3">
    <source>
        <dbReference type="Proteomes" id="UP000835052"/>
    </source>
</evidence>
<evidence type="ECO:0000313" key="2">
    <source>
        <dbReference type="EMBL" id="CAD6198707.1"/>
    </source>
</evidence>
<reference evidence="2" key="1">
    <citation type="submission" date="2020-10" db="EMBL/GenBank/DDBJ databases">
        <authorList>
            <person name="Kikuchi T."/>
        </authorList>
    </citation>
    <scope>NUCLEOTIDE SEQUENCE</scope>
    <source>
        <strain evidence="2">NKZ352</strain>
    </source>
</reference>
<keyword evidence="1" id="KW-0472">Membrane</keyword>
<dbReference type="Proteomes" id="UP000835052">
    <property type="component" value="Unassembled WGS sequence"/>
</dbReference>